<sequence>MARFFNSLSAKLFIWQLKKKIYALGANATYKSAALTLQIQEEIFTNMQKEVNKNMTGRRRPEPSKLNDGIAMVSEPQSARVFAFIPGREYTKFKAFSDIFSRLKVPGLHKWITDKERLSYETI</sequence>
<dbReference type="OrthoDB" id="6155617at2759"/>
<dbReference type="AlphaFoldDB" id="A0A8B6CRN5"/>
<gene>
    <name evidence="1" type="ORF">MGAL_10B034992</name>
</gene>
<dbReference type="Proteomes" id="UP000596742">
    <property type="component" value="Unassembled WGS sequence"/>
</dbReference>
<reference evidence="1" key="1">
    <citation type="submission" date="2018-11" db="EMBL/GenBank/DDBJ databases">
        <authorList>
            <person name="Alioto T."/>
            <person name="Alioto T."/>
        </authorList>
    </citation>
    <scope>NUCLEOTIDE SEQUENCE</scope>
</reference>
<organism evidence="1 2">
    <name type="scientific">Mytilus galloprovincialis</name>
    <name type="common">Mediterranean mussel</name>
    <dbReference type="NCBI Taxonomy" id="29158"/>
    <lineage>
        <taxon>Eukaryota</taxon>
        <taxon>Metazoa</taxon>
        <taxon>Spiralia</taxon>
        <taxon>Lophotrochozoa</taxon>
        <taxon>Mollusca</taxon>
        <taxon>Bivalvia</taxon>
        <taxon>Autobranchia</taxon>
        <taxon>Pteriomorphia</taxon>
        <taxon>Mytilida</taxon>
        <taxon>Mytiloidea</taxon>
        <taxon>Mytilidae</taxon>
        <taxon>Mytilinae</taxon>
        <taxon>Mytilus</taxon>
    </lineage>
</organism>
<protein>
    <submittedName>
        <fullName evidence="1">Uncharacterized protein</fullName>
    </submittedName>
</protein>
<comment type="caution">
    <text evidence="1">The sequence shown here is derived from an EMBL/GenBank/DDBJ whole genome shotgun (WGS) entry which is preliminary data.</text>
</comment>
<evidence type="ECO:0000313" key="1">
    <source>
        <dbReference type="EMBL" id="VDI08592.1"/>
    </source>
</evidence>
<proteinExistence type="predicted"/>
<accession>A0A8B6CRN5</accession>
<evidence type="ECO:0000313" key="2">
    <source>
        <dbReference type="Proteomes" id="UP000596742"/>
    </source>
</evidence>
<name>A0A8B6CRN5_MYTGA</name>
<keyword evidence="2" id="KW-1185">Reference proteome</keyword>
<dbReference type="EMBL" id="UYJE01002203">
    <property type="protein sequence ID" value="VDI08592.1"/>
    <property type="molecule type" value="Genomic_DNA"/>
</dbReference>